<reference evidence="3 4" key="1">
    <citation type="submission" date="2023-02" db="EMBL/GenBank/DDBJ databases">
        <title>LHISI_Scaffold_Assembly.</title>
        <authorList>
            <person name="Stuart O.P."/>
            <person name="Cleave R."/>
            <person name="Magrath M.J.L."/>
            <person name="Mikheyev A.S."/>
        </authorList>
    </citation>
    <scope>NUCLEOTIDE SEQUENCE [LARGE SCALE GENOMIC DNA]</scope>
    <source>
        <strain evidence="3">Daus_M_001</strain>
        <tissue evidence="3">Leg muscle</tissue>
    </source>
</reference>
<name>A0ABQ9HMP3_9NEOP</name>
<dbReference type="SUPFAM" id="SSF46689">
    <property type="entry name" value="Homeodomain-like"/>
    <property type="match status" value="2"/>
</dbReference>
<feature type="domain" description="HTH psq-type" evidence="2">
    <location>
        <begin position="108"/>
        <end position="150"/>
    </location>
</feature>
<organism evidence="3 4">
    <name type="scientific">Dryococelus australis</name>
    <dbReference type="NCBI Taxonomy" id="614101"/>
    <lineage>
        <taxon>Eukaryota</taxon>
        <taxon>Metazoa</taxon>
        <taxon>Ecdysozoa</taxon>
        <taxon>Arthropoda</taxon>
        <taxon>Hexapoda</taxon>
        <taxon>Insecta</taxon>
        <taxon>Pterygota</taxon>
        <taxon>Neoptera</taxon>
        <taxon>Polyneoptera</taxon>
        <taxon>Phasmatodea</taxon>
        <taxon>Verophasmatodea</taxon>
        <taxon>Anareolatae</taxon>
        <taxon>Phasmatidae</taxon>
        <taxon>Eurycanthinae</taxon>
        <taxon>Dryococelus</taxon>
    </lineage>
</organism>
<sequence>MVNNKKELKILKYEESQMKEVLQAVKNGMALAEASRTFNVLRTTLTYKFSGRYPEKRKMGPATYISEENEEMLINWITESQKKGFPISCIQLSERVKKLVTELNIHSHDQMKEVLQAVKNGMALAEASRTFNVLRTTLTYKFSGRYPEKRKIGPATYISEENEEMLIN</sequence>
<dbReference type="Proteomes" id="UP001159363">
    <property type="component" value="Chromosome X"/>
</dbReference>
<dbReference type="InterPro" id="IPR009057">
    <property type="entry name" value="Homeodomain-like_sf"/>
</dbReference>
<evidence type="ECO:0000313" key="3">
    <source>
        <dbReference type="EMBL" id="KAJ8885602.1"/>
    </source>
</evidence>
<evidence type="ECO:0000313" key="4">
    <source>
        <dbReference type="Proteomes" id="UP001159363"/>
    </source>
</evidence>
<evidence type="ECO:0000256" key="1">
    <source>
        <dbReference type="ARBA" id="ARBA00004123"/>
    </source>
</evidence>
<accession>A0ABQ9HMP3</accession>
<dbReference type="Gene3D" id="1.10.10.60">
    <property type="entry name" value="Homeodomain-like"/>
    <property type="match status" value="2"/>
</dbReference>
<keyword evidence="4" id="KW-1185">Reference proteome</keyword>
<gene>
    <name evidence="3" type="ORF">PR048_011800</name>
</gene>
<protein>
    <recommendedName>
        <fullName evidence="2">HTH psq-type domain-containing protein</fullName>
    </recommendedName>
</protein>
<proteinExistence type="predicted"/>
<dbReference type="InterPro" id="IPR007889">
    <property type="entry name" value="HTH_Psq"/>
</dbReference>
<evidence type="ECO:0000259" key="2">
    <source>
        <dbReference type="Pfam" id="PF05225"/>
    </source>
</evidence>
<comment type="subcellular location">
    <subcellularLocation>
        <location evidence="1">Nucleus</location>
    </subcellularLocation>
</comment>
<dbReference type="EMBL" id="JARBHB010000004">
    <property type="protein sequence ID" value="KAJ8885602.1"/>
    <property type="molecule type" value="Genomic_DNA"/>
</dbReference>
<comment type="caution">
    <text evidence="3">The sequence shown here is derived from an EMBL/GenBank/DDBJ whole genome shotgun (WGS) entry which is preliminary data.</text>
</comment>
<dbReference type="Pfam" id="PF05225">
    <property type="entry name" value="HTH_psq"/>
    <property type="match status" value="1"/>
</dbReference>